<evidence type="ECO:0000256" key="17">
    <source>
        <dbReference type="SAM" id="Phobius"/>
    </source>
</evidence>
<dbReference type="GO" id="GO:0032153">
    <property type="term" value="C:cell division site"/>
    <property type="evidence" value="ECO:0007669"/>
    <property type="project" value="TreeGrafter"/>
</dbReference>
<keyword evidence="8 17" id="KW-0472">Membrane</keyword>
<keyword evidence="3" id="KW-0808">Transferase</keyword>
<dbReference type="GO" id="GO:0009252">
    <property type="term" value="P:peptidoglycan biosynthetic process"/>
    <property type="evidence" value="ECO:0007669"/>
    <property type="project" value="UniProtKB-KW"/>
</dbReference>
<dbReference type="GO" id="GO:0005886">
    <property type="term" value="C:plasma membrane"/>
    <property type="evidence" value="ECO:0007669"/>
    <property type="project" value="TreeGrafter"/>
</dbReference>
<dbReference type="PANTHER" id="PTHR30474">
    <property type="entry name" value="CELL CYCLE PROTEIN"/>
    <property type="match status" value="1"/>
</dbReference>
<feature type="transmembrane region" description="Helical" evidence="17">
    <location>
        <begin position="94"/>
        <end position="112"/>
    </location>
</feature>
<keyword evidence="19" id="KW-1185">Reference proteome</keyword>
<keyword evidence="2" id="KW-0328">Glycosyltransferase</keyword>
<dbReference type="Proteomes" id="UP000055060">
    <property type="component" value="Unassembled WGS sequence"/>
</dbReference>
<feature type="transmembrane region" description="Helical" evidence="17">
    <location>
        <begin position="280"/>
        <end position="305"/>
    </location>
</feature>
<organism evidence="18">
    <name type="scientific">Longilinea arvoryzae</name>
    <dbReference type="NCBI Taxonomy" id="360412"/>
    <lineage>
        <taxon>Bacteria</taxon>
        <taxon>Bacillati</taxon>
        <taxon>Chloroflexota</taxon>
        <taxon>Anaerolineae</taxon>
        <taxon>Anaerolineales</taxon>
        <taxon>Anaerolineaceae</taxon>
        <taxon>Longilinea</taxon>
    </lineage>
</organism>
<comment type="subcellular location">
    <subcellularLocation>
        <location evidence="1">Membrane</location>
        <topology evidence="1">Multi-pass membrane protein</topology>
    </subcellularLocation>
</comment>
<evidence type="ECO:0000256" key="4">
    <source>
        <dbReference type="ARBA" id="ARBA00022692"/>
    </source>
</evidence>
<dbReference type="PANTHER" id="PTHR30474:SF2">
    <property type="entry name" value="PEPTIDOGLYCAN GLYCOSYLTRANSFERASE FTSW-RELATED"/>
    <property type="match status" value="1"/>
</dbReference>
<keyword evidence="18" id="KW-0132">Cell division</keyword>
<comment type="catalytic activity">
    <reaction evidence="15">
        <text>[GlcNAc-(1-&gt;4)-Mur2Ac(oyl-L-Ala-gamma-D-Glu-L-Lys-D-Ala-D-Ala)](n)-di-trans,octa-cis-undecaprenyl diphosphate + beta-D-GlcNAc-(1-&gt;4)-Mur2Ac(oyl-L-Ala-gamma-D-Glu-L-Lys-D-Ala-D-Ala)-di-trans,octa-cis-undecaprenyl diphosphate = [GlcNAc-(1-&gt;4)-Mur2Ac(oyl-L-Ala-gamma-D-Glu-L-Lys-D-Ala-D-Ala)](n+1)-di-trans,octa-cis-undecaprenyl diphosphate + di-trans,octa-cis-undecaprenyl diphosphate + H(+)</text>
        <dbReference type="Rhea" id="RHEA:23708"/>
        <dbReference type="Rhea" id="RHEA-COMP:9602"/>
        <dbReference type="Rhea" id="RHEA-COMP:9603"/>
        <dbReference type="ChEBI" id="CHEBI:15378"/>
        <dbReference type="ChEBI" id="CHEBI:58405"/>
        <dbReference type="ChEBI" id="CHEBI:60033"/>
        <dbReference type="ChEBI" id="CHEBI:78435"/>
        <dbReference type="EC" id="2.4.99.28"/>
    </reaction>
</comment>
<accession>A0A0S7BII2</accession>
<evidence type="ECO:0000256" key="16">
    <source>
        <dbReference type="ARBA" id="ARBA00049966"/>
    </source>
</evidence>
<evidence type="ECO:0000256" key="1">
    <source>
        <dbReference type="ARBA" id="ARBA00004141"/>
    </source>
</evidence>
<dbReference type="OrthoDB" id="9768187at2"/>
<protein>
    <recommendedName>
        <fullName evidence="12">Probable peptidoglycan glycosyltransferase FtsW</fullName>
        <ecNumber evidence="14">2.4.99.28</ecNumber>
    </recommendedName>
    <alternativeName>
        <fullName evidence="13">Cell division protein FtsW</fullName>
    </alternativeName>
    <alternativeName>
        <fullName evidence="10">Cell wall polymerase</fullName>
    </alternativeName>
    <alternativeName>
        <fullName evidence="9">Peptidoglycan polymerase</fullName>
    </alternativeName>
</protein>
<feature type="transmembrane region" description="Helical" evidence="17">
    <location>
        <begin position="203"/>
        <end position="221"/>
    </location>
</feature>
<comment type="similarity">
    <text evidence="11">Belongs to the SEDS family. FtsW subfamily.</text>
</comment>
<keyword evidence="5" id="KW-0133">Cell shape</keyword>
<reference evidence="18" key="1">
    <citation type="submission" date="2015-07" db="EMBL/GenBank/DDBJ databases">
        <title>Draft Genome Sequences of Anaerolinea thermolimosa IMO-1, Bellilinea caldifistulae GOMI-1, Leptolinea tardivitalis YMTK-2, Levilinea saccharolytica KIBI-1,Longilinea arvoryzae KOME-1, Previously Described as Members of the Anaerolineaceae (Chloroflexi).</title>
        <authorList>
            <person name="Sekiguchi Y."/>
            <person name="Ohashi A."/>
            <person name="Matsuura N."/>
            <person name="Tourlousse M.D."/>
        </authorList>
    </citation>
    <scope>NUCLEOTIDE SEQUENCE [LARGE SCALE GENOMIC DNA]</scope>
    <source>
        <strain evidence="18">KOME-1</strain>
    </source>
</reference>
<feature type="transmembrane region" description="Helical" evidence="17">
    <location>
        <begin position="69"/>
        <end position="87"/>
    </location>
</feature>
<dbReference type="GO" id="GO:0051301">
    <property type="term" value="P:cell division"/>
    <property type="evidence" value="ECO:0007669"/>
    <property type="project" value="UniProtKB-KW"/>
</dbReference>
<dbReference type="GO" id="GO:0008360">
    <property type="term" value="P:regulation of cell shape"/>
    <property type="evidence" value="ECO:0007669"/>
    <property type="project" value="UniProtKB-KW"/>
</dbReference>
<dbReference type="GO" id="GO:0008955">
    <property type="term" value="F:peptidoglycan glycosyltransferase activity"/>
    <property type="evidence" value="ECO:0007669"/>
    <property type="project" value="UniProtKB-EC"/>
</dbReference>
<evidence type="ECO:0000313" key="19">
    <source>
        <dbReference type="Proteomes" id="UP000055060"/>
    </source>
</evidence>
<evidence type="ECO:0000256" key="5">
    <source>
        <dbReference type="ARBA" id="ARBA00022960"/>
    </source>
</evidence>
<proteinExistence type="inferred from homology"/>
<keyword evidence="4 17" id="KW-0812">Transmembrane</keyword>
<evidence type="ECO:0000256" key="12">
    <source>
        <dbReference type="ARBA" id="ARBA00041185"/>
    </source>
</evidence>
<evidence type="ECO:0000256" key="11">
    <source>
        <dbReference type="ARBA" id="ARBA00038053"/>
    </source>
</evidence>
<feature type="transmembrane region" description="Helical" evidence="17">
    <location>
        <begin position="354"/>
        <end position="376"/>
    </location>
</feature>
<evidence type="ECO:0000256" key="2">
    <source>
        <dbReference type="ARBA" id="ARBA00022676"/>
    </source>
</evidence>
<name>A0A0S7BII2_9CHLR</name>
<keyword evidence="7 17" id="KW-1133">Transmembrane helix</keyword>
<dbReference type="InterPro" id="IPR001182">
    <property type="entry name" value="FtsW/RodA"/>
</dbReference>
<evidence type="ECO:0000256" key="10">
    <source>
        <dbReference type="ARBA" id="ARBA00033270"/>
    </source>
</evidence>
<dbReference type="STRING" id="360412.LARV_02044"/>
<gene>
    <name evidence="18" type="ORF">LARV_02044</name>
</gene>
<evidence type="ECO:0000256" key="7">
    <source>
        <dbReference type="ARBA" id="ARBA00022989"/>
    </source>
</evidence>
<evidence type="ECO:0000256" key="15">
    <source>
        <dbReference type="ARBA" id="ARBA00049902"/>
    </source>
</evidence>
<feature type="transmembrane region" description="Helical" evidence="17">
    <location>
        <begin position="132"/>
        <end position="147"/>
    </location>
</feature>
<evidence type="ECO:0000256" key="3">
    <source>
        <dbReference type="ARBA" id="ARBA00022679"/>
    </source>
</evidence>
<feature type="transmembrane region" description="Helical" evidence="17">
    <location>
        <begin position="31"/>
        <end position="49"/>
    </location>
</feature>
<evidence type="ECO:0000256" key="13">
    <source>
        <dbReference type="ARBA" id="ARBA00041418"/>
    </source>
</evidence>
<evidence type="ECO:0000256" key="14">
    <source>
        <dbReference type="ARBA" id="ARBA00044770"/>
    </source>
</evidence>
<dbReference type="RefSeq" id="WP_075073549.1">
    <property type="nucleotide sequence ID" value="NZ_DF967972.1"/>
</dbReference>
<feature type="transmembrane region" description="Helical" evidence="17">
    <location>
        <begin position="179"/>
        <end position="196"/>
    </location>
</feature>
<dbReference type="EC" id="2.4.99.28" evidence="14"/>
<dbReference type="GO" id="GO:0015648">
    <property type="term" value="F:lipid-linked peptidoglycan transporter activity"/>
    <property type="evidence" value="ECO:0007669"/>
    <property type="project" value="TreeGrafter"/>
</dbReference>
<dbReference type="EMBL" id="DF967972">
    <property type="protein sequence ID" value="GAP14278.1"/>
    <property type="molecule type" value="Genomic_DNA"/>
</dbReference>
<feature type="transmembrane region" description="Helical" evidence="17">
    <location>
        <begin position="317"/>
        <end position="342"/>
    </location>
</feature>
<evidence type="ECO:0000256" key="9">
    <source>
        <dbReference type="ARBA" id="ARBA00032370"/>
    </source>
</evidence>
<evidence type="ECO:0000313" key="18">
    <source>
        <dbReference type="EMBL" id="GAP14278.1"/>
    </source>
</evidence>
<evidence type="ECO:0000256" key="8">
    <source>
        <dbReference type="ARBA" id="ARBA00023136"/>
    </source>
</evidence>
<evidence type="ECO:0000256" key="6">
    <source>
        <dbReference type="ARBA" id="ARBA00022984"/>
    </source>
</evidence>
<feature type="transmembrane region" description="Helical" evidence="17">
    <location>
        <begin position="154"/>
        <end position="173"/>
    </location>
</feature>
<sequence length="417" mass="44715">MGEPTAVNSNANSVRQNRAVKSLHLRLDVPLLLAVASLMAFGLLMVYSASWGASLELGDNPAYFFTNQLRWAIVGSAAMVGLSLVDYHRWRRLMVPMMLVTLIMLVLVLVTGETRLNARRALFGGSVQPSEMAKLAIIVYLAFWLYSKREMINNITFGLLPMAAILGITGGIILAQPDLSAVLTILIMGGLMFFLAGVDWKQVLIIVIVAGLLGWLLVTVMPTGKARLEPYLAGLRDPVEASYHVQRSLESVVRGGVFGVGIGRGATKFTGLPVAHTDSIFAVIAEETGLIGAAGIILLYMVVLWRGLKIASHAPDLLGKLLAAGCTLWIVLEATINMGVMVNLLPFAGNALPFISAGGSSLITCLAAIGLIMSVARVSNRTSTPEQGRPFSAVVDLRRRNGRRSVSGARRSAIPRE</sequence>
<keyword evidence="18" id="KW-0131">Cell cycle</keyword>
<comment type="function">
    <text evidence="16">Peptidoglycan polymerase that is essential for cell division.</text>
</comment>
<dbReference type="AlphaFoldDB" id="A0A0S7BII2"/>
<dbReference type="Pfam" id="PF01098">
    <property type="entry name" value="FTSW_RODA_SPOVE"/>
    <property type="match status" value="1"/>
</dbReference>
<keyword evidence="6" id="KW-0573">Peptidoglycan synthesis</keyword>